<evidence type="ECO:0000256" key="2">
    <source>
        <dbReference type="SAM" id="MobiDB-lite"/>
    </source>
</evidence>
<evidence type="ECO:0000313" key="3">
    <source>
        <dbReference type="EMBL" id="KAF2242397.1"/>
    </source>
</evidence>
<dbReference type="RefSeq" id="XP_033677401.1">
    <property type="nucleotide sequence ID" value="XM_033825267.1"/>
</dbReference>
<dbReference type="Proteomes" id="UP000800094">
    <property type="component" value="Unassembled WGS sequence"/>
</dbReference>
<feature type="region of interest" description="Disordered" evidence="2">
    <location>
        <begin position="354"/>
        <end position="373"/>
    </location>
</feature>
<evidence type="ECO:0000313" key="4">
    <source>
        <dbReference type="Proteomes" id="UP000800094"/>
    </source>
</evidence>
<dbReference type="OrthoDB" id="5314201at2759"/>
<feature type="coiled-coil region" evidence="1">
    <location>
        <begin position="466"/>
        <end position="507"/>
    </location>
</feature>
<gene>
    <name evidence="3" type="ORF">BU26DRAFT_467621</name>
</gene>
<evidence type="ECO:0008006" key="5">
    <source>
        <dbReference type="Google" id="ProtNLM"/>
    </source>
</evidence>
<keyword evidence="4" id="KW-1185">Reference proteome</keyword>
<dbReference type="EMBL" id="ML987208">
    <property type="protein sequence ID" value="KAF2242397.1"/>
    <property type="molecule type" value="Genomic_DNA"/>
</dbReference>
<sequence length="518" mass="58893">MAEEQAAHHLLNVLEERELNVDLDKVLLAFEDERTKRETAEWVNEYLHEETLLTKEELQLYQTLRKRGILPQYEAEDEPIRPILDHELASAIESLQSSTAAIEEQSKVLEAQRDALMRLKALDKPNLEVEHLRNERRRKEHQEKTRLDIAVNDISTTINEQLMDTRREIDTEKATLKSYLTDRLASDDQILSRLPGIVSQIVAEPAVNEDEKSIEQWCKAIISYRTAEIRARVDAVYLKSLSQPPPAELANAPEAELREQKADLQADLDDLHSQIASVAEMVVDHQLRNPLMGMKERKDRERSQTRTAWLQYVLSTLEYMGKRLDTVTAYTRNVDEFQQALTHISEAAAKRIPDANGEPATPARKRTISTPKSAFSPAIKLKPSKSLDLPPALQEALRHASISFNQDSVDALLDSLSNIQLERNTKLQDHYSSSSSSAHENLAERFSKADGELKTILNALYSHTPFQQVQLTNPKLENRLGNMEKELEKADQQLLEAEANELSLSDAKVRSFIGKYGK</sequence>
<name>A0A6A6HWI4_9PLEO</name>
<keyword evidence="1" id="KW-0175">Coiled coil</keyword>
<organism evidence="3 4">
    <name type="scientific">Trematosphaeria pertusa</name>
    <dbReference type="NCBI Taxonomy" id="390896"/>
    <lineage>
        <taxon>Eukaryota</taxon>
        <taxon>Fungi</taxon>
        <taxon>Dikarya</taxon>
        <taxon>Ascomycota</taxon>
        <taxon>Pezizomycotina</taxon>
        <taxon>Dothideomycetes</taxon>
        <taxon>Pleosporomycetidae</taxon>
        <taxon>Pleosporales</taxon>
        <taxon>Massarineae</taxon>
        <taxon>Trematosphaeriaceae</taxon>
        <taxon>Trematosphaeria</taxon>
    </lineage>
</organism>
<accession>A0A6A6HWI4</accession>
<dbReference type="AlphaFoldDB" id="A0A6A6HWI4"/>
<protein>
    <recommendedName>
        <fullName evidence="5">HAUS augmin-like complex subunit 3 N-terminal domain-containing protein</fullName>
    </recommendedName>
</protein>
<evidence type="ECO:0000256" key="1">
    <source>
        <dbReference type="SAM" id="Coils"/>
    </source>
</evidence>
<reference evidence="3" key="1">
    <citation type="journal article" date="2020" name="Stud. Mycol.">
        <title>101 Dothideomycetes genomes: a test case for predicting lifestyles and emergence of pathogens.</title>
        <authorList>
            <person name="Haridas S."/>
            <person name="Albert R."/>
            <person name="Binder M."/>
            <person name="Bloem J."/>
            <person name="Labutti K."/>
            <person name="Salamov A."/>
            <person name="Andreopoulos B."/>
            <person name="Baker S."/>
            <person name="Barry K."/>
            <person name="Bills G."/>
            <person name="Bluhm B."/>
            <person name="Cannon C."/>
            <person name="Castanera R."/>
            <person name="Culley D."/>
            <person name="Daum C."/>
            <person name="Ezra D."/>
            <person name="Gonzalez J."/>
            <person name="Henrissat B."/>
            <person name="Kuo A."/>
            <person name="Liang C."/>
            <person name="Lipzen A."/>
            <person name="Lutzoni F."/>
            <person name="Magnuson J."/>
            <person name="Mondo S."/>
            <person name="Nolan M."/>
            <person name="Ohm R."/>
            <person name="Pangilinan J."/>
            <person name="Park H.-J."/>
            <person name="Ramirez L."/>
            <person name="Alfaro M."/>
            <person name="Sun H."/>
            <person name="Tritt A."/>
            <person name="Yoshinaga Y."/>
            <person name="Zwiers L.-H."/>
            <person name="Turgeon B."/>
            <person name="Goodwin S."/>
            <person name="Spatafora J."/>
            <person name="Crous P."/>
            <person name="Grigoriev I."/>
        </authorList>
    </citation>
    <scope>NUCLEOTIDE SEQUENCE</scope>
    <source>
        <strain evidence="3">CBS 122368</strain>
    </source>
</reference>
<proteinExistence type="predicted"/>
<dbReference type="GeneID" id="54578597"/>
<feature type="coiled-coil region" evidence="1">
    <location>
        <begin position="92"/>
        <end position="122"/>
    </location>
</feature>